<dbReference type="Proteomes" id="UP000027222">
    <property type="component" value="Unassembled WGS sequence"/>
</dbReference>
<proteinExistence type="predicted"/>
<evidence type="ECO:0000313" key="1">
    <source>
        <dbReference type="EMBL" id="KDR74715.1"/>
    </source>
</evidence>
<evidence type="ECO:0000313" key="2">
    <source>
        <dbReference type="Proteomes" id="UP000027222"/>
    </source>
</evidence>
<protein>
    <submittedName>
        <fullName evidence="1">Uncharacterized protein</fullName>
    </submittedName>
</protein>
<sequence length="172" mass="19237">MEGASVAGGAYIGLDNGSGRKRTYKLHEMVGEKSKFQFKYVAWDGCTPTPIEDRKNRVIAILAGHPDDHEKWSRMERQASAALESARGRIRIPKKERTHRRGRFPTLRTGVSHGNGSTRPINLGNSDANAAVIQELNHLQPFRRLAGFASCKSFIVCYPFSKLNPLTLYQLL</sequence>
<reference evidence="2" key="1">
    <citation type="journal article" date="2014" name="Proc. Natl. Acad. Sci. U.S.A.">
        <title>Extensive sampling of basidiomycete genomes demonstrates inadequacy of the white-rot/brown-rot paradigm for wood decay fungi.</title>
        <authorList>
            <person name="Riley R."/>
            <person name="Salamov A.A."/>
            <person name="Brown D.W."/>
            <person name="Nagy L.G."/>
            <person name="Floudas D."/>
            <person name="Held B.W."/>
            <person name="Levasseur A."/>
            <person name="Lombard V."/>
            <person name="Morin E."/>
            <person name="Otillar R."/>
            <person name="Lindquist E.A."/>
            <person name="Sun H."/>
            <person name="LaButti K.M."/>
            <person name="Schmutz J."/>
            <person name="Jabbour D."/>
            <person name="Luo H."/>
            <person name="Baker S.E."/>
            <person name="Pisabarro A.G."/>
            <person name="Walton J.D."/>
            <person name="Blanchette R.A."/>
            <person name="Henrissat B."/>
            <person name="Martin F."/>
            <person name="Cullen D."/>
            <person name="Hibbett D.S."/>
            <person name="Grigoriev I.V."/>
        </authorList>
    </citation>
    <scope>NUCLEOTIDE SEQUENCE [LARGE SCALE GENOMIC DNA]</scope>
    <source>
        <strain evidence="2">CBS 339.88</strain>
    </source>
</reference>
<dbReference type="OrthoDB" id="3033952at2759"/>
<gene>
    <name evidence="1" type="ORF">GALMADRAFT_70525</name>
</gene>
<dbReference type="STRING" id="685588.A0A067SUU2"/>
<dbReference type="HOGENOM" id="CLU_1816041_0_0_1"/>
<dbReference type="EMBL" id="KL142382">
    <property type="protein sequence ID" value="KDR74715.1"/>
    <property type="molecule type" value="Genomic_DNA"/>
</dbReference>
<organism evidence="1 2">
    <name type="scientific">Galerina marginata (strain CBS 339.88)</name>
    <dbReference type="NCBI Taxonomy" id="685588"/>
    <lineage>
        <taxon>Eukaryota</taxon>
        <taxon>Fungi</taxon>
        <taxon>Dikarya</taxon>
        <taxon>Basidiomycota</taxon>
        <taxon>Agaricomycotina</taxon>
        <taxon>Agaricomycetes</taxon>
        <taxon>Agaricomycetidae</taxon>
        <taxon>Agaricales</taxon>
        <taxon>Agaricineae</taxon>
        <taxon>Strophariaceae</taxon>
        <taxon>Galerina</taxon>
    </lineage>
</organism>
<name>A0A067SUU2_GALM3</name>
<accession>A0A067SUU2</accession>
<dbReference type="AlphaFoldDB" id="A0A067SUU2"/>
<keyword evidence="2" id="KW-1185">Reference proteome</keyword>